<evidence type="ECO:0000313" key="2">
    <source>
        <dbReference type="EMBL" id="NGO78852.1"/>
    </source>
</evidence>
<evidence type="ECO:0000313" key="3">
    <source>
        <dbReference type="Proteomes" id="UP000481109"/>
    </source>
</evidence>
<comment type="caution">
    <text evidence="2">The sequence shown here is derived from an EMBL/GenBank/DDBJ whole genome shotgun (WGS) entry which is preliminary data.</text>
</comment>
<dbReference type="InterPro" id="IPR011006">
    <property type="entry name" value="CheY-like_superfamily"/>
</dbReference>
<dbReference type="InterPro" id="IPR036388">
    <property type="entry name" value="WH-like_DNA-bd_sf"/>
</dbReference>
<organism evidence="2 3">
    <name type="scientific">Streptomyces mesophilus</name>
    <dbReference type="NCBI Taxonomy" id="1775132"/>
    <lineage>
        <taxon>Bacteria</taxon>
        <taxon>Bacillati</taxon>
        <taxon>Actinomycetota</taxon>
        <taxon>Actinomycetes</taxon>
        <taxon>Kitasatosporales</taxon>
        <taxon>Streptomycetaceae</taxon>
        <taxon>Streptomyces</taxon>
    </lineage>
</organism>
<reference evidence="2 3" key="1">
    <citation type="submission" date="2020-02" db="EMBL/GenBank/DDBJ databases">
        <title>Whole-genome analyses of novel actinobacteria.</title>
        <authorList>
            <person name="Sahin N."/>
            <person name="Tokatli A."/>
        </authorList>
    </citation>
    <scope>NUCLEOTIDE SEQUENCE [LARGE SCALE GENOMIC DNA]</scope>
    <source>
        <strain evidence="2 3">YC504</strain>
    </source>
</reference>
<sequence>MQQAITVPEAHRRLTAVPEAEAVDPLAAEVLELRALNDQLSRAMASRAVIDQARGMLMVLAPCSSERAWGLLVELSQRSNVKLRLVAAALVAAADDEPLPEHMRRELRAVLRRLQSVGSP</sequence>
<dbReference type="RefSeq" id="WP_165334300.1">
    <property type="nucleotide sequence ID" value="NZ_JAAKZW010000120.1"/>
</dbReference>
<dbReference type="SMART" id="SM01012">
    <property type="entry name" value="ANTAR"/>
    <property type="match status" value="1"/>
</dbReference>
<dbReference type="Gene3D" id="1.10.10.10">
    <property type="entry name" value="Winged helix-like DNA-binding domain superfamily/Winged helix DNA-binding domain"/>
    <property type="match status" value="1"/>
</dbReference>
<keyword evidence="3" id="KW-1185">Reference proteome</keyword>
<name>A0A6G4XNT4_9ACTN</name>
<dbReference type="InterPro" id="IPR005561">
    <property type="entry name" value="ANTAR"/>
</dbReference>
<proteinExistence type="predicted"/>
<accession>A0A6G4XNT4</accession>
<gene>
    <name evidence="2" type="ORF">G6045_24805</name>
</gene>
<dbReference type="AlphaFoldDB" id="A0A6G4XNT4"/>
<dbReference type="SUPFAM" id="SSF52172">
    <property type="entry name" value="CheY-like"/>
    <property type="match status" value="1"/>
</dbReference>
<dbReference type="GO" id="GO:0003723">
    <property type="term" value="F:RNA binding"/>
    <property type="evidence" value="ECO:0007669"/>
    <property type="project" value="InterPro"/>
</dbReference>
<evidence type="ECO:0000259" key="1">
    <source>
        <dbReference type="PROSITE" id="PS50921"/>
    </source>
</evidence>
<dbReference type="PROSITE" id="PS50921">
    <property type="entry name" value="ANTAR"/>
    <property type="match status" value="1"/>
</dbReference>
<protein>
    <submittedName>
        <fullName evidence="2">ANTAR domain-containing protein</fullName>
    </submittedName>
</protein>
<dbReference type="Pfam" id="PF03861">
    <property type="entry name" value="ANTAR"/>
    <property type="match status" value="1"/>
</dbReference>
<dbReference type="Proteomes" id="UP000481109">
    <property type="component" value="Unassembled WGS sequence"/>
</dbReference>
<feature type="domain" description="ANTAR" evidence="1">
    <location>
        <begin position="30"/>
        <end position="91"/>
    </location>
</feature>
<dbReference type="EMBL" id="JAAKZW010000120">
    <property type="protein sequence ID" value="NGO78852.1"/>
    <property type="molecule type" value="Genomic_DNA"/>
</dbReference>